<feature type="signal peptide" evidence="6">
    <location>
        <begin position="1"/>
        <end position="20"/>
    </location>
</feature>
<keyword evidence="5" id="KW-0449">Lipoprotein</keyword>
<evidence type="ECO:0000256" key="1">
    <source>
        <dbReference type="ARBA" id="ARBA00022475"/>
    </source>
</evidence>
<dbReference type="RefSeq" id="WP_078790259.1">
    <property type="nucleotide sequence ID" value="NZ_FUWR01000010.1"/>
</dbReference>
<dbReference type="Gene3D" id="3.40.50.10610">
    <property type="entry name" value="ABC-type transport auxiliary lipoprotein component"/>
    <property type="match status" value="1"/>
</dbReference>
<evidence type="ECO:0000256" key="3">
    <source>
        <dbReference type="ARBA" id="ARBA00023136"/>
    </source>
</evidence>
<dbReference type="EMBL" id="FUWR01000010">
    <property type="protein sequence ID" value="SJZ91289.1"/>
    <property type="molecule type" value="Genomic_DNA"/>
</dbReference>
<reference evidence="8" key="1">
    <citation type="submission" date="2017-02" db="EMBL/GenBank/DDBJ databases">
        <authorList>
            <person name="Varghese N."/>
            <person name="Submissions S."/>
        </authorList>
    </citation>
    <scope>NUCLEOTIDE SEQUENCE [LARGE SCALE GENOMIC DNA]</scope>
    <source>
        <strain evidence="8">ATCC BAA-34</strain>
    </source>
</reference>
<sequence length="236" mass="25650">MKKSVLCLLSVVLFASSGWASEKPSMAVLDFTNNTNAYWWKPGVGRDLANMLTNELASSKKFRMLERKKISSVIGELDFNESKYVDKSTKQKIGKIKGAKYLVTASVTSFEENTEGSNSNFNFMGFGVGQKSQKASLSVDLRIIETETGEIVDTRTIEGTSESKSTGFSGSFMGVGGSTGENKKTPASKAIRGAVIRIADYLVCSMVDKTPECLAEFGAAEDRRKAKTRDSIGLDE</sequence>
<organism evidence="7 8">
    <name type="scientific">Trichlorobacter thiogenes</name>
    <dbReference type="NCBI Taxonomy" id="115783"/>
    <lineage>
        <taxon>Bacteria</taxon>
        <taxon>Pseudomonadati</taxon>
        <taxon>Thermodesulfobacteriota</taxon>
        <taxon>Desulfuromonadia</taxon>
        <taxon>Geobacterales</taxon>
        <taxon>Geobacteraceae</taxon>
        <taxon>Trichlorobacter</taxon>
    </lineage>
</organism>
<dbReference type="PANTHER" id="PTHR41164">
    <property type="entry name" value="CURLI PRODUCTION ASSEMBLY/TRANSPORT COMPONENT CSGG"/>
    <property type="match status" value="1"/>
</dbReference>
<keyword evidence="2 6" id="KW-0732">Signal</keyword>
<keyword evidence="1" id="KW-1003">Cell membrane</keyword>
<evidence type="ECO:0000256" key="5">
    <source>
        <dbReference type="ARBA" id="ARBA00023288"/>
    </source>
</evidence>
<dbReference type="PANTHER" id="PTHR41164:SF1">
    <property type="entry name" value="CURLI PRODUCTION ASSEMBLY_TRANSPORT COMPONENT CSGG"/>
    <property type="match status" value="1"/>
</dbReference>
<keyword evidence="4" id="KW-0564">Palmitate</keyword>
<gene>
    <name evidence="7" type="ORF">SAMN02745119_01976</name>
</gene>
<evidence type="ECO:0000313" key="7">
    <source>
        <dbReference type="EMBL" id="SJZ91289.1"/>
    </source>
</evidence>
<dbReference type="OrthoDB" id="551031at2"/>
<dbReference type="GO" id="GO:0030288">
    <property type="term" value="C:outer membrane-bounded periplasmic space"/>
    <property type="evidence" value="ECO:0007669"/>
    <property type="project" value="InterPro"/>
</dbReference>
<name>A0A1T4PIH2_9BACT</name>
<dbReference type="AlphaFoldDB" id="A0A1T4PIH2"/>
<evidence type="ECO:0000256" key="2">
    <source>
        <dbReference type="ARBA" id="ARBA00022729"/>
    </source>
</evidence>
<dbReference type="Proteomes" id="UP000190102">
    <property type="component" value="Unassembled WGS sequence"/>
</dbReference>
<feature type="chain" id="PRO_5013295554" evidence="6">
    <location>
        <begin position="21"/>
        <end position="236"/>
    </location>
</feature>
<dbReference type="InterPro" id="IPR005534">
    <property type="entry name" value="Curli_assmbl/transp-comp_CsgG"/>
</dbReference>
<accession>A0A1T4PIH2</accession>
<protein>
    <submittedName>
        <fullName evidence="7">Curli biogenesis system outer membrane secretion channel CsgG</fullName>
    </submittedName>
</protein>
<proteinExistence type="predicted"/>
<dbReference type="STRING" id="115783.SAMN02745119_01976"/>
<keyword evidence="3" id="KW-0472">Membrane</keyword>
<evidence type="ECO:0000313" key="8">
    <source>
        <dbReference type="Proteomes" id="UP000190102"/>
    </source>
</evidence>
<evidence type="ECO:0000256" key="6">
    <source>
        <dbReference type="SAM" id="SignalP"/>
    </source>
</evidence>
<dbReference type="Pfam" id="PF03783">
    <property type="entry name" value="CsgG"/>
    <property type="match status" value="1"/>
</dbReference>
<evidence type="ECO:0000256" key="4">
    <source>
        <dbReference type="ARBA" id="ARBA00023139"/>
    </source>
</evidence>
<keyword evidence="8" id="KW-1185">Reference proteome</keyword>